<evidence type="ECO:0000313" key="1">
    <source>
        <dbReference type="EMBL" id="KAK2180785.1"/>
    </source>
</evidence>
<dbReference type="AlphaFoldDB" id="A0AAD9L0M2"/>
<accession>A0AAD9L0M2</accession>
<gene>
    <name evidence="1" type="ORF">NP493_426g03017</name>
</gene>
<protein>
    <submittedName>
        <fullName evidence="1">Uncharacterized protein</fullName>
    </submittedName>
</protein>
<name>A0AAD9L0M2_RIDPI</name>
<organism evidence="1 2">
    <name type="scientific">Ridgeia piscesae</name>
    <name type="common">Tubeworm</name>
    <dbReference type="NCBI Taxonomy" id="27915"/>
    <lineage>
        <taxon>Eukaryota</taxon>
        <taxon>Metazoa</taxon>
        <taxon>Spiralia</taxon>
        <taxon>Lophotrochozoa</taxon>
        <taxon>Annelida</taxon>
        <taxon>Polychaeta</taxon>
        <taxon>Sedentaria</taxon>
        <taxon>Canalipalpata</taxon>
        <taxon>Sabellida</taxon>
        <taxon>Siboglinidae</taxon>
        <taxon>Ridgeia</taxon>
    </lineage>
</organism>
<comment type="caution">
    <text evidence="1">The sequence shown here is derived from an EMBL/GenBank/DDBJ whole genome shotgun (WGS) entry which is preliminary data.</text>
</comment>
<dbReference type="EMBL" id="JAODUO010000426">
    <property type="protein sequence ID" value="KAK2180785.1"/>
    <property type="molecule type" value="Genomic_DNA"/>
</dbReference>
<reference evidence="1" key="1">
    <citation type="journal article" date="2023" name="Mol. Biol. Evol.">
        <title>Third-Generation Sequencing Reveals the Adaptive Role of the Epigenome in Three Deep-Sea Polychaetes.</title>
        <authorList>
            <person name="Perez M."/>
            <person name="Aroh O."/>
            <person name="Sun Y."/>
            <person name="Lan Y."/>
            <person name="Juniper S.K."/>
            <person name="Young C.R."/>
            <person name="Angers B."/>
            <person name="Qian P.Y."/>
        </authorList>
    </citation>
    <scope>NUCLEOTIDE SEQUENCE</scope>
    <source>
        <strain evidence="1">R07B-5</strain>
    </source>
</reference>
<dbReference type="Proteomes" id="UP001209878">
    <property type="component" value="Unassembled WGS sequence"/>
</dbReference>
<keyword evidence="2" id="KW-1185">Reference proteome</keyword>
<sequence length="238" mass="27642">MTTGKNSRHFIAAIFVATAISALFCIVRPTLFKVPDQLTVRFLMKRTPTCSVEVIRKYCIENNYFPTGGRWLNSSYFPDLCRFPSNNITKERLRECLTRRNVTKLVVLGDSNGRRYFMATRKLLQKFMNCRDIKTEIGVSKPDVNYFTKGTKLNASDIVVHHRDCGGCISMAVKCRDKTSEIDLEYIAMEFYMDTEITTVRNRWQNNCHPSKEAPLCRQSNTYQEFIFGEYLEVTTRM</sequence>
<evidence type="ECO:0000313" key="2">
    <source>
        <dbReference type="Proteomes" id="UP001209878"/>
    </source>
</evidence>
<proteinExistence type="predicted"/>